<keyword evidence="5 7" id="KW-0472">Membrane</keyword>
<feature type="transmembrane region" description="Helical" evidence="7">
    <location>
        <begin position="12"/>
        <end position="36"/>
    </location>
</feature>
<dbReference type="KEGG" id="slom:PXH66_10415"/>
<sequence>MLIALRSLLKSPGFTAVAVLTIAIGIGANTVLFSVFNAVVLNPLDFPAADRLVRAWIDDPSGDFSAPAASWPKYEHYRDNLTSVEALSAATFHNATLTGEGDAEQLSGLAVTSNFLSVHGKHVARGRDFTAEDDVLGGENIAILSHELWQNRFGGRAGILGQTIQLNGVGTTVVGVLPPAFPFPYNQIQYLLPRPDEQSGIPLAQVQQGGAIYLQLTGRLKTGVSLATADAELHTLSAAYNDTHPARMDANSDHLLRPYADELVGNTRPTFYVLLAACGFVLLIACANIASLFLGRLSARQKEIAVRLSLGATRRDIIRQFLTESLLFSLTAGLLGVLFSLWAISLVSTFAAQQLPRASEISFSGAAMVFSLAVAGLTSLLVGFVPAWQASRAELTEALKDTARTGGGGNGGRRFRAGLIVTEVALSVTLLVGAGLLMTSFWKLLTTDAGFRSEGVAAAFVNLPTHRYDTMEKRVAFYDAVNTELTRQPAITHASQIIGLPLSGFTPISPYTVGGTEVLPLPQRPLTGFRVAGQDYKELVGLTLIEGRWFEETDTLGAPTVVVINASFARRLFGGDSALGHTILTGANGENVNEIVGVIADVKTTGLNQSAPDEVYYCASQRSNHGMGIAARTTLDPISLQGAMRTAVASVDPTIAISFFQTLDEITLNSLGVQRIAAWLIGCFSAIAFLLAIVGLYSVLAYNVTQRTAEIGIRMALGAMPGQVIRMILSQGLRMVALGVGAGLLVSGLATQLIASQLFGVESLNVVINAVVALSFVLVATFACLFPARRAAQVDPMIALRSE</sequence>
<evidence type="ECO:0000256" key="4">
    <source>
        <dbReference type="ARBA" id="ARBA00022989"/>
    </source>
</evidence>
<reference evidence="10" key="1">
    <citation type="submission" date="2023-03" db="EMBL/GenBank/DDBJ databases">
        <title>Lomoglobus Profundus gen. nov., sp. nov., a novel member of the phylum Verrucomicrobia, isolated from deep-marine sediment of South China Sea.</title>
        <authorList>
            <person name="Ahmad T."/>
            <person name="Ishaq S.E."/>
            <person name="Wang F."/>
        </authorList>
    </citation>
    <scope>NUCLEOTIDE SEQUENCE</scope>
    <source>
        <strain evidence="10">LMO-M01</strain>
    </source>
</reference>
<feature type="transmembrane region" description="Helical" evidence="7">
    <location>
        <begin position="363"/>
        <end position="385"/>
    </location>
</feature>
<dbReference type="NCBIfam" id="TIGR03434">
    <property type="entry name" value="ADOP"/>
    <property type="match status" value="1"/>
</dbReference>
<feature type="transmembrane region" description="Helical" evidence="7">
    <location>
        <begin position="325"/>
        <end position="351"/>
    </location>
</feature>
<feature type="domain" description="ABC3 transporter permease C-terminal" evidence="8">
    <location>
        <begin position="683"/>
        <end position="787"/>
    </location>
</feature>
<dbReference type="PANTHER" id="PTHR30572">
    <property type="entry name" value="MEMBRANE COMPONENT OF TRANSPORTER-RELATED"/>
    <property type="match status" value="1"/>
</dbReference>
<evidence type="ECO:0000259" key="8">
    <source>
        <dbReference type="Pfam" id="PF02687"/>
    </source>
</evidence>
<dbReference type="InterPro" id="IPR003838">
    <property type="entry name" value="ABC3_permease_C"/>
</dbReference>
<organism evidence="10 11">
    <name type="scientific">Synoicihabitans lomoniglobus</name>
    <dbReference type="NCBI Taxonomy" id="2909285"/>
    <lineage>
        <taxon>Bacteria</taxon>
        <taxon>Pseudomonadati</taxon>
        <taxon>Verrucomicrobiota</taxon>
        <taxon>Opitutia</taxon>
        <taxon>Opitutales</taxon>
        <taxon>Opitutaceae</taxon>
        <taxon>Synoicihabitans</taxon>
    </lineage>
</organism>
<dbReference type="InterPro" id="IPR017800">
    <property type="entry name" value="ADOP"/>
</dbReference>
<gene>
    <name evidence="10" type="ORF">PXH66_10415</name>
</gene>
<keyword evidence="4 7" id="KW-1133">Transmembrane helix</keyword>
<dbReference type="AlphaFoldDB" id="A0AAF0CSK6"/>
<comment type="similarity">
    <text evidence="6">Belongs to the ABC-4 integral membrane protein family.</text>
</comment>
<evidence type="ECO:0000256" key="6">
    <source>
        <dbReference type="ARBA" id="ARBA00038076"/>
    </source>
</evidence>
<dbReference type="InterPro" id="IPR050250">
    <property type="entry name" value="Macrolide_Exporter_MacB"/>
</dbReference>
<dbReference type="PANTHER" id="PTHR30572:SF4">
    <property type="entry name" value="ABC TRANSPORTER PERMEASE YTRF"/>
    <property type="match status" value="1"/>
</dbReference>
<dbReference type="InterPro" id="IPR025857">
    <property type="entry name" value="MacB_PCD"/>
</dbReference>
<feature type="domain" description="ABC3 transporter permease C-terminal" evidence="8">
    <location>
        <begin position="279"/>
        <end position="394"/>
    </location>
</feature>
<dbReference type="EMBL" id="CP119075">
    <property type="protein sequence ID" value="WED67263.1"/>
    <property type="molecule type" value="Genomic_DNA"/>
</dbReference>
<accession>A0AAF0CSK6</accession>
<feature type="transmembrane region" description="Helical" evidence="7">
    <location>
        <begin position="767"/>
        <end position="788"/>
    </location>
</feature>
<keyword evidence="3 7" id="KW-0812">Transmembrane</keyword>
<keyword evidence="11" id="KW-1185">Reference proteome</keyword>
<keyword evidence="2" id="KW-1003">Cell membrane</keyword>
<dbReference type="Pfam" id="PF02687">
    <property type="entry name" value="FtsX"/>
    <property type="match status" value="2"/>
</dbReference>
<name>A0AAF0CSK6_9BACT</name>
<evidence type="ECO:0000256" key="3">
    <source>
        <dbReference type="ARBA" id="ARBA00022692"/>
    </source>
</evidence>
<dbReference type="GO" id="GO:0022857">
    <property type="term" value="F:transmembrane transporter activity"/>
    <property type="evidence" value="ECO:0007669"/>
    <property type="project" value="TreeGrafter"/>
</dbReference>
<proteinExistence type="inferred from homology"/>
<feature type="transmembrane region" description="Helical" evidence="7">
    <location>
        <begin position="271"/>
        <end position="294"/>
    </location>
</feature>
<evidence type="ECO:0000313" key="11">
    <source>
        <dbReference type="Proteomes" id="UP001218638"/>
    </source>
</evidence>
<evidence type="ECO:0000313" key="10">
    <source>
        <dbReference type="EMBL" id="WED67263.1"/>
    </source>
</evidence>
<feature type="transmembrane region" description="Helical" evidence="7">
    <location>
        <begin position="419"/>
        <end position="442"/>
    </location>
</feature>
<feature type="domain" description="MacB-like periplasmic core" evidence="9">
    <location>
        <begin position="484"/>
        <end position="617"/>
    </location>
</feature>
<feature type="domain" description="MacB-like periplasmic core" evidence="9">
    <location>
        <begin position="15"/>
        <end position="235"/>
    </location>
</feature>
<evidence type="ECO:0000259" key="9">
    <source>
        <dbReference type="Pfam" id="PF12704"/>
    </source>
</evidence>
<evidence type="ECO:0000256" key="5">
    <source>
        <dbReference type="ARBA" id="ARBA00023136"/>
    </source>
</evidence>
<evidence type="ECO:0000256" key="7">
    <source>
        <dbReference type="SAM" id="Phobius"/>
    </source>
</evidence>
<evidence type="ECO:0000256" key="1">
    <source>
        <dbReference type="ARBA" id="ARBA00004651"/>
    </source>
</evidence>
<evidence type="ECO:0000256" key="2">
    <source>
        <dbReference type="ARBA" id="ARBA00022475"/>
    </source>
</evidence>
<feature type="transmembrane region" description="Helical" evidence="7">
    <location>
        <begin position="676"/>
        <end position="700"/>
    </location>
</feature>
<dbReference type="RefSeq" id="WP_330928163.1">
    <property type="nucleotide sequence ID" value="NZ_CP119075.1"/>
</dbReference>
<dbReference type="Pfam" id="PF12704">
    <property type="entry name" value="MacB_PCD"/>
    <property type="match status" value="2"/>
</dbReference>
<comment type="subcellular location">
    <subcellularLocation>
        <location evidence="1">Cell membrane</location>
        <topology evidence="1">Multi-pass membrane protein</topology>
    </subcellularLocation>
</comment>
<dbReference type="Proteomes" id="UP001218638">
    <property type="component" value="Chromosome"/>
</dbReference>
<dbReference type="GO" id="GO:0005886">
    <property type="term" value="C:plasma membrane"/>
    <property type="evidence" value="ECO:0007669"/>
    <property type="project" value="UniProtKB-SubCell"/>
</dbReference>
<feature type="transmembrane region" description="Helical" evidence="7">
    <location>
        <begin position="735"/>
        <end position="755"/>
    </location>
</feature>
<protein>
    <submittedName>
        <fullName evidence="10">ABC transporter permease</fullName>
    </submittedName>
</protein>